<sequence>MLSRFDLVTDGPDGPNTWQCAVYAPSVTTALQAARAAGYAGTSVWDLGQFERAEGTTPFVLTPSQAWDVRGERHASLRRAQVLSPLLHVHLSRGEGGTSSELLTRCTFPSDVRALLEADASSPGEVSWRWMHGDLLGRPADQPIRLVARPS</sequence>
<proteinExistence type="predicted"/>
<protein>
    <submittedName>
        <fullName evidence="1">Uncharacterized protein</fullName>
    </submittedName>
</protein>
<dbReference type="Proteomes" id="UP000644548">
    <property type="component" value="Unassembled WGS sequence"/>
</dbReference>
<gene>
    <name evidence="1" type="ORF">GCM10008960_32300</name>
</gene>
<evidence type="ECO:0000313" key="1">
    <source>
        <dbReference type="EMBL" id="GGS03219.1"/>
    </source>
</evidence>
<accession>A0ABQ2S967</accession>
<keyword evidence="2" id="KW-1185">Reference proteome</keyword>
<evidence type="ECO:0000313" key="2">
    <source>
        <dbReference type="Proteomes" id="UP000644548"/>
    </source>
</evidence>
<organism evidence="1 2">
    <name type="scientific">Deinococcus sedimenti</name>
    <dbReference type="NCBI Taxonomy" id="1867090"/>
    <lineage>
        <taxon>Bacteria</taxon>
        <taxon>Thermotogati</taxon>
        <taxon>Deinococcota</taxon>
        <taxon>Deinococci</taxon>
        <taxon>Deinococcales</taxon>
        <taxon>Deinococcaceae</taxon>
        <taxon>Deinococcus</taxon>
    </lineage>
</organism>
<reference evidence="2" key="1">
    <citation type="journal article" date="2019" name="Int. J. Syst. Evol. Microbiol.">
        <title>The Global Catalogue of Microorganisms (GCM) 10K type strain sequencing project: providing services to taxonomists for standard genome sequencing and annotation.</title>
        <authorList>
            <consortium name="The Broad Institute Genomics Platform"/>
            <consortium name="The Broad Institute Genome Sequencing Center for Infectious Disease"/>
            <person name="Wu L."/>
            <person name="Ma J."/>
        </authorList>
    </citation>
    <scope>NUCLEOTIDE SEQUENCE [LARGE SCALE GENOMIC DNA]</scope>
    <source>
        <strain evidence="2">JCM 31405</strain>
    </source>
</reference>
<name>A0ABQ2S967_9DEIO</name>
<comment type="caution">
    <text evidence="1">The sequence shown here is derived from an EMBL/GenBank/DDBJ whole genome shotgun (WGS) entry which is preliminary data.</text>
</comment>
<dbReference type="EMBL" id="BMQN01000011">
    <property type="protein sequence ID" value="GGS03219.1"/>
    <property type="molecule type" value="Genomic_DNA"/>
</dbReference>